<sequence length="80" mass="8299">MSNTQTPGQVGIPGSATMVSLTRCGPISIKGTITYGDPPILIQAMELGLLSSTIIGSLKLCCLILSLVLLPSHPPLRPQS</sequence>
<keyword evidence="1" id="KW-1133">Transmembrane helix</keyword>
<comment type="caution">
    <text evidence="2">The sequence shown here is derived from an EMBL/GenBank/DDBJ whole genome shotgun (WGS) entry which is preliminary data.</text>
</comment>
<keyword evidence="1" id="KW-0812">Transmembrane</keyword>
<dbReference type="AlphaFoldDB" id="A0AAV0KIP6"/>
<proteinExistence type="predicted"/>
<keyword evidence="1" id="KW-0472">Membrane</keyword>
<evidence type="ECO:0000313" key="2">
    <source>
        <dbReference type="EMBL" id="CAI0421735.1"/>
    </source>
</evidence>
<evidence type="ECO:0000256" key="1">
    <source>
        <dbReference type="SAM" id="Phobius"/>
    </source>
</evidence>
<gene>
    <name evidence="2" type="ORF">LITE_LOCUS18888</name>
</gene>
<dbReference type="Proteomes" id="UP001154282">
    <property type="component" value="Unassembled WGS sequence"/>
</dbReference>
<organism evidence="2 3">
    <name type="scientific">Linum tenue</name>
    <dbReference type="NCBI Taxonomy" id="586396"/>
    <lineage>
        <taxon>Eukaryota</taxon>
        <taxon>Viridiplantae</taxon>
        <taxon>Streptophyta</taxon>
        <taxon>Embryophyta</taxon>
        <taxon>Tracheophyta</taxon>
        <taxon>Spermatophyta</taxon>
        <taxon>Magnoliopsida</taxon>
        <taxon>eudicotyledons</taxon>
        <taxon>Gunneridae</taxon>
        <taxon>Pentapetalae</taxon>
        <taxon>rosids</taxon>
        <taxon>fabids</taxon>
        <taxon>Malpighiales</taxon>
        <taxon>Linaceae</taxon>
        <taxon>Linum</taxon>
    </lineage>
</organism>
<feature type="transmembrane region" description="Helical" evidence="1">
    <location>
        <begin position="47"/>
        <end position="70"/>
    </location>
</feature>
<reference evidence="2" key="1">
    <citation type="submission" date="2022-08" db="EMBL/GenBank/DDBJ databases">
        <authorList>
            <person name="Gutierrez-Valencia J."/>
        </authorList>
    </citation>
    <scope>NUCLEOTIDE SEQUENCE</scope>
</reference>
<accession>A0AAV0KIP6</accession>
<evidence type="ECO:0000313" key="3">
    <source>
        <dbReference type="Proteomes" id="UP001154282"/>
    </source>
</evidence>
<keyword evidence="3" id="KW-1185">Reference proteome</keyword>
<name>A0AAV0KIP6_9ROSI</name>
<dbReference type="EMBL" id="CAMGYJ010000005">
    <property type="protein sequence ID" value="CAI0421735.1"/>
    <property type="molecule type" value="Genomic_DNA"/>
</dbReference>
<protein>
    <submittedName>
        <fullName evidence="2">Uncharacterized protein</fullName>
    </submittedName>
</protein>